<sequence length="470" mass="52867">MGMRRSPHFMHRLNFRLWVRTCRRQAILPSFLQFIFGFENFVHYTAPVLQVMALNVNSGQSHEAQFGPPSAPINIAQFLQTALKFEQGSDDHSPCSVFSHSVGNGKAQEWLTLNQTQHEAIETECSVGDIQESLNEVVSNPRLFSHVIKTHEAAVQSIYETAESSSRRKRKRVTVTEPADEHAGVASLRSKLDAVQLTSWPLTLNSALFIRTPRHADHNTLVETKRLNLSSDVNNIHQALIFVTVHSPLSWGHKLLARSSQHVLLSSQTLGDLYDVIPCPSNEIPEEVENDDGMTNWHFTQPGCGSTGAVICIEETMYGDAQTERDYSDKLQDLIQRIPEKRRPTLSKGPPMHETNFDSLVIRLHTPYWLLHAGNCEHFLVFEHIRLIHPSDPPLSSYPLTTQITPPLLDNCRICNKVPAVYSVVGDIRLGESPFVVCAPCWRWMGMPKGEGAKNVTVVPLPKHEFGWNA</sequence>
<dbReference type="EMBL" id="OZ037947">
    <property type="protein sequence ID" value="CAL1707631.1"/>
    <property type="molecule type" value="Genomic_DNA"/>
</dbReference>
<evidence type="ECO:0000256" key="5">
    <source>
        <dbReference type="ARBA" id="ARBA00023163"/>
    </source>
</evidence>
<name>A0ABP1DII5_9APHY</name>
<keyword evidence="8" id="KW-1185">Reference proteome</keyword>
<comment type="subcellular location">
    <subcellularLocation>
        <location evidence="1">Nucleus</location>
    </subcellularLocation>
</comment>
<evidence type="ECO:0000256" key="6">
    <source>
        <dbReference type="ARBA" id="ARBA00023242"/>
    </source>
</evidence>
<dbReference type="PANTHER" id="PTHR13421:SF16">
    <property type="entry name" value="SNRNA-ACTIVATING PROTEIN COMPLEX SUBUNIT 3"/>
    <property type="match status" value="1"/>
</dbReference>
<dbReference type="Proteomes" id="UP001497453">
    <property type="component" value="Chromosome 4"/>
</dbReference>
<gene>
    <name evidence="7" type="ORF">GFSPODELE1_LOCUS6463</name>
</gene>
<protein>
    <recommendedName>
        <fullName evidence="9">snRNA-activating protein complex subunit 3</fullName>
    </recommendedName>
</protein>
<evidence type="ECO:0000256" key="1">
    <source>
        <dbReference type="ARBA" id="ARBA00004123"/>
    </source>
</evidence>
<accession>A0ABP1DII5</accession>
<dbReference type="Pfam" id="PF12251">
    <property type="entry name" value="SNAPC3"/>
    <property type="match status" value="1"/>
</dbReference>
<keyword evidence="5" id="KW-0804">Transcription</keyword>
<comment type="similarity">
    <text evidence="2">Belongs to the SNAPC3/SRD2 family.</text>
</comment>
<evidence type="ECO:0000313" key="7">
    <source>
        <dbReference type="EMBL" id="CAL1707631.1"/>
    </source>
</evidence>
<evidence type="ECO:0000256" key="2">
    <source>
        <dbReference type="ARBA" id="ARBA00010410"/>
    </source>
</evidence>
<organism evidence="7 8">
    <name type="scientific">Somion occarium</name>
    <dbReference type="NCBI Taxonomy" id="3059160"/>
    <lineage>
        <taxon>Eukaryota</taxon>
        <taxon>Fungi</taxon>
        <taxon>Dikarya</taxon>
        <taxon>Basidiomycota</taxon>
        <taxon>Agaricomycotina</taxon>
        <taxon>Agaricomycetes</taxon>
        <taxon>Polyporales</taxon>
        <taxon>Cerrenaceae</taxon>
        <taxon>Somion</taxon>
    </lineage>
</organism>
<keyword evidence="4" id="KW-0238">DNA-binding</keyword>
<evidence type="ECO:0000256" key="3">
    <source>
        <dbReference type="ARBA" id="ARBA00023015"/>
    </source>
</evidence>
<reference evidence="8" key="1">
    <citation type="submission" date="2024-04" db="EMBL/GenBank/DDBJ databases">
        <authorList>
            <person name="Shaw F."/>
            <person name="Minotto A."/>
        </authorList>
    </citation>
    <scope>NUCLEOTIDE SEQUENCE [LARGE SCALE GENOMIC DNA]</scope>
</reference>
<evidence type="ECO:0000256" key="4">
    <source>
        <dbReference type="ARBA" id="ARBA00023125"/>
    </source>
</evidence>
<dbReference type="InterPro" id="IPR022042">
    <property type="entry name" value="snRNA-activating_su3"/>
</dbReference>
<dbReference type="PANTHER" id="PTHR13421">
    <property type="entry name" value="SNRNA-ACTIVATING PROTEIN COMPLEX SUBUNIT 3"/>
    <property type="match status" value="1"/>
</dbReference>
<keyword evidence="6" id="KW-0539">Nucleus</keyword>
<evidence type="ECO:0008006" key="9">
    <source>
        <dbReference type="Google" id="ProtNLM"/>
    </source>
</evidence>
<proteinExistence type="inferred from homology"/>
<keyword evidence="3" id="KW-0805">Transcription regulation</keyword>
<evidence type="ECO:0000313" key="8">
    <source>
        <dbReference type="Proteomes" id="UP001497453"/>
    </source>
</evidence>